<sequence>MTDHQFEEGDRVRIDIPDETDPDYNRLHGRHGEIIAILEDDAGAVTGDDRDAVLYRIQLDDGTETDVRWRDLRPP</sequence>
<dbReference type="Proteomes" id="UP001597085">
    <property type="component" value="Unassembled WGS sequence"/>
</dbReference>
<feature type="domain" description="DUF8139" evidence="1">
    <location>
        <begin position="4"/>
        <end position="75"/>
    </location>
</feature>
<dbReference type="RefSeq" id="WP_390278399.1">
    <property type="nucleotide sequence ID" value="NZ_JBHUDK010000016.1"/>
</dbReference>
<evidence type="ECO:0000313" key="3">
    <source>
        <dbReference type="Proteomes" id="UP001597085"/>
    </source>
</evidence>
<accession>A0ABD6CR43</accession>
<protein>
    <recommendedName>
        <fullName evidence="1">DUF8139 domain-containing protein</fullName>
    </recommendedName>
</protein>
<name>A0ABD6CR43_9EURY</name>
<evidence type="ECO:0000259" key="1">
    <source>
        <dbReference type="Pfam" id="PF26460"/>
    </source>
</evidence>
<proteinExistence type="predicted"/>
<dbReference type="InterPro" id="IPR058452">
    <property type="entry name" value="DUF8139"/>
</dbReference>
<dbReference type="EMBL" id="JBHUDK010000016">
    <property type="protein sequence ID" value="MFD1600659.1"/>
    <property type="molecule type" value="Genomic_DNA"/>
</dbReference>
<dbReference type="AlphaFoldDB" id="A0ABD6CR43"/>
<keyword evidence="3" id="KW-1185">Reference proteome</keyword>
<organism evidence="2 3">
    <name type="scientific">Halobellus rarus</name>
    <dbReference type="NCBI Taxonomy" id="1126237"/>
    <lineage>
        <taxon>Archaea</taxon>
        <taxon>Methanobacteriati</taxon>
        <taxon>Methanobacteriota</taxon>
        <taxon>Stenosarchaea group</taxon>
        <taxon>Halobacteria</taxon>
        <taxon>Halobacteriales</taxon>
        <taxon>Haloferacaceae</taxon>
        <taxon>Halobellus</taxon>
    </lineage>
</organism>
<dbReference type="Pfam" id="PF26460">
    <property type="entry name" value="DUF8139"/>
    <property type="match status" value="1"/>
</dbReference>
<evidence type="ECO:0000313" key="2">
    <source>
        <dbReference type="EMBL" id="MFD1600659.1"/>
    </source>
</evidence>
<reference evidence="2 3" key="1">
    <citation type="journal article" date="2019" name="Int. J. Syst. Evol. Microbiol.">
        <title>The Global Catalogue of Microorganisms (GCM) 10K type strain sequencing project: providing services to taxonomists for standard genome sequencing and annotation.</title>
        <authorList>
            <consortium name="The Broad Institute Genomics Platform"/>
            <consortium name="The Broad Institute Genome Sequencing Center for Infectious Disease"/>
            <person name="Wu L."/>
            <person name="Ma J."/>
        </authorList>
    </citation>
    <scope>NUCLEOTIDE SEQUENCE [LARGE SCALE GENOMIC DNA]</scope>
    <source>
        <strain evidence="2 3">CGMCC 1.12121</strain>
    </source>
</reference>
<comment type="caution">
    <text evidence="2">The sequence shown here is derived from an EMBL/GenBank/DDBJ whole genome shotgun (WGS) entry which is preliminary data.</text>
</comment>
<gene>
    <name evidence="2" type="ORF">ACFSBX_17100</name>
</gene>